<dbReference type="PANTHER" id="PTHR47313">
    <property type="entry name" value="RIBOSOMAL RNA LARGE SUBUNIT METHYLTRANSFERASE K/L"/>
    <property type="match status" value="1"/>
</dbReference>
<keyword evidence="1 5" id="KW-0489">Methyltransferase</keyword>
<dbReference type="InterPro" id="IPR054170">
    <property type="entry name" value="RlmL_1st"/>
</dbReference>
<dbReference type="Gene3D" id="3.30.2130.30">
    <property type="match status" value="1"/>
</dbReference>
<dbReference type="InterPro" id="IPR004114">
    <property type="entry name" value="THUMP_dom"/>
</dbReference>
<dbReference type="Gene3D" id="3.40.50.150">
    <property type="entry name" value="Vaccinia Virus protein VP39"/>
    <property type="match status" value="1"/>
</dbReference>
<evidence type="ECO:0000256" key="1">
    <source>
        <dbReference type="ARBA" id="ARBA00022603"/>
    </source>
</evidence>
<feature type="domain" description="THUMP" evidence="4">
    <location>
        <begin position="49"/>
        <end position="160"/>
    </location>
</feature>
<dbReference type="Pfam" id="PF22020">
    <property type="entry name" value="RlmL_1st"/>
    <property type="match status" value="1"/>
</dbReference>
<evidence type="ECO:0000256" key="3">
    <source>
        <dbReference type="PROSITE-ProRule" id="PRU00529"/>
    </source>
</evidence>
<accession>A0A6N4SV89</accession>
<dbReference type="KEGG" id="chu:CHU_3255"/>
<proteinExistence type="predicted"/>
<dbReference type="GO" id="GO:0008990">
    <property type="term" value="F:rRNA (guanine-N2-)-methyltransferase activity"/>
    <property type="evidence" value="ECO:0007669"/>
    <property type="project" value="TreeGrafter"/>
</dbReference>
<evidence type="ECO:0000259" key="4">
    <source>
        <dbReference type="PROSITE" id="PS51165"/>
    </source>
</evidence>
<dbReference type="InterPro" id="IPR029063">
    <property type="entry name" value="SAM-dependent_MTases_sf"/>
</dbReference>
<evidence type="ECO:0000256" key="2">
    <source>
        <dbReference type="ARBA" id="ARBA00022679"/>
    </source>
</evidence>
<keyword evidence="3" id="KW-0694">RNA-binding</keyword>
<reference evidence="5 6" key="1">
    <citation type="journal article" date="2007" name="Appl. Environ. Microbiol.">
        <title>Genome sequence of the cellulolytic gliding bacterium Cytophaga hutchinsonii.</title>
        <authorList>
            <person name="Xie G."/>
            <person name="Bruce D.C."/>
            <person name="Challacombe J.F."/>
            <person name="Chertkov O."/>
            <person name="Detter J.C."/>
            <person name="Gilna P."/>
            <person name="Han C.S."/>
            <person name="Lucas S."/>
            <person name="Misra M."/>
            <person name="Myers G.L."/>
            <person name="Richardson P."/>
            <person name="Tapia R."/>
            <person name="Thayer N."/>
            <person name="Thompson L.S."/>
            <person name="Brettin T.S."/>
            <person name="Henrissat B."/>
            <person name="Wilson D.B."/>
            <person name="McBride M.J."/>
        </authorList>
    </citation>
    <scope>NUCLEOTIDE SEQUENCE [LARGE SCALE GENOMIC DNA]</scope>
    <source>
        <strain evidence="6">ATCC 33406 / DSM 1761 / CIP 103989 / NBRC 15051 / NCIMB 9469 / D465</strain>
    </source>
</reference>
<keyword evidence="6" id="KW-1185">Reference proteome</keyword>
<evidence type="ECO:0000313" key="6">
    <source>
        <dbReference type="Proteomes" id="UP000001822"/>
    </source>
</evidence>
<dbReference type="EMBL" id="CP000383">
    <property type="protein sequence ID" value="ABG60494.1"/>
    <property type="molecule type" value="Genomic_DNA"/>
</dbReference>
<dbReference type="GO" id="GO:0003723">
    <property type="term" value="F:RNA binding"/>
    <property type="evidence" value="ECO:0007669"/>
    <property type="project" value="UniProtKB-UniRule"/>
</dbReference>
<evidence type="ECO:0000313" key="5">
    <source>
        <dbReference type="EMBL" id="ABG60494.1"/>
    </source>
</evidence>
<dbReference type="PROSITE" id="PS51165">
    <property type="entry name" value="THUMP"/>
    <property type="match status" value="1"/>
</dbReference>
<dbReference type="PANTHER" id="PTHR47313:SF1">
    <property type="entry name" value="RIBOSOMAL RNA LARGE SUBUNIT METHYLTRANSFERASE K_L"/>
    <property type="match status" value="1"/>
</dbReference>
<dbReference type="AlphaFoldDB" id="A0A6N4SV89"/>
<dbReference type="RefSeq" id="WP_011586604.1">
    <property type="nucleotide sequence ID" value="NC_008255.1"/>
</dbReference>
<dbReference type="SUPFAM" id="SSF53335">
    <property type="entry name" value="S-adenosyl-L-methionine-dependent methyltransferases"/>
    <property type="match status" value="1"/>
</dbReference>
<protein>
    <submittedName>
        <fullName evidence="5">RNA methylase family protein</fullName>
    </submittedName>
</protein>
<gene>
    <name evidence="5" type="ordered locus">CHU_3255</name>
</gene>
<sequence>MSIFEQSSDILITCAPDLSELTGREINNLAIPIKQILPHGIVVEGTAQTAMYLCMHLRTANKVLFLLKEAKAATPDDLYRVAKNIPWDNFFDNTSYFSIDSFVQNSTIRDTRFANVKCKDAIADYFVEKTTKRPDSGPLRDKVVIFIYWRENDLSIYLDLSGEPISRHGYRLNPWKAPMAETLAAGVIITSEWNPTTPFINPMCGSGTLAIEAALIGTHKIPGLVREDYAFQHIHGYVAETWKTMREMAQQKVLPALPFKIIASDHDQRALDAAKVNAEKAGVDHLIDFVLSDFQDTPVEENQAGVVILNPEYGERLGDEESLVLTYKEIGDFFKQKCGGYKGFVFTGNLELAKRIGLKPKRKIKFFSAKIECRLMQYELYSGTKRVVFKTE</sequence>
<organism evidence="5 6">
    <name type="scientific">Cytophaga hutchinsonii (strain ATCC 33406 / DSM 1761 / CIP 103989 / NBRC 15051 / NCIMB 9469 / D465)</name>
    <dbReference type="NCBI Taxonomy" id="269798"/>
    <lineage>
        <taxon>Bacteria</taxon>
        <taxon>Pseudomonadati</taxon>
        <taxon>Bacteroidota</taxon>
        <taxon>Cytophagia</taxon>
        <taxon>Cytophagales</taxon>
        <taxon>Cytophagaceae</taxon>
        <taxon>Cytophaga</taxon>
    </lineage>
</organism>
<dbReference type="InterPro" id="IPR000241">
    <property type="entry name" value="RlmKL-like_Mtase"/>
</dbReference>
<dbReference type="Pfam" id="PF01170">
    <property type="entry name" value="UPF0020"/>
    <property type="match status" value="1"/>
</dbReference>
<dbReference type="SMART" id="SM00981">
    <property type="entry name" value="THUMP"/>
    <property type="match status" value="1"/>
</dbReference>
<dbReference type="CDD" id="cd11715">
    <property type="entry name" value="THUMP_AdoMetMT"/>
    <property type="match status" value="1"/>
</dbReference>
<dbReference type="OrthoDB" id="9809404at2"/>
<dbReference type="GO" id="GO:0070043">
    <property type="term" value="F:rRNA (guanine-N7-)-methyltransferase activity"/>
    <property type="evidence" value="ECO:0007669"/>
    <property type="project" value="TreeGrafter"/>
</dbReference>
<dbReference type="Proteomes" id="UP000001822">
    <property type="component" value="Chromosome"/>
</dbReference>
<name>A0A6N4SV89_CYTH3</name>
<keyword evidence="2" id="KW-0808">Transferase</keyword>
<dbReference type="Pfam" id="PF02926">
    <property type="entry name" value="THUMP"/>
    <property type="match status" value="1"/>
</dbReference>